<dbReference type="RefSeq" id="WP_380113752.1">
    <property type="nucleotide sequence ID" value="NZ_JBHSIU010000010.1"/>
</dbReference>
<reference evidence="2" key="1">
    <citation type="journal article" date="2019" name="Int. J. Syst. Evol. Microbiol.">
        <title>The Global Catalogue of Microorganisms (GCM) 10K type strain sequencing project: providing services to taxonomists for standard genome sequencing and annotation.</title>
        <authorList>
            <consortium name="The Broad Institute Genomics Platform"/>
            <consortium name="The Broad Institute Genome Sequencing Center for Infectious Disease"/>
            <person name="Wu L."/>
            <person name="Ma J."/>
        </authorList>
    </citation>
    <scope>NUCLEOTIDE SEQUENCE [LARGE SCALE GENOMIC DNA]</scope>
    <source>
        <strain evidence="2">CGMCC 4.7152</strain>
    </source>
</reference>
<sequence length="132" mass="15027">MDGHYLTAHLDGWGDGDEWGDFPKALHELYDHLQTLRRAVRADGEPWRPDAVLLVAVHLDFEAAGYEPWPGGVPVPKVGADRRYLETKCAGAKARRVRRGLPRSGEHVWPFYRTPVGAFIAANWRYSLPHEW</sequence>
<dbReference type="Proteomes" id="UP001595912">
    <property type="component" value="Unassembled WGS sequence"/>
</dbReference>
<proteinExistence type="predicted"/>
<evidence type="ECO:0000313" key="2">
    <source>
        <dbReference type="Proteomes" id="UP001595912"/>
    </source>
</evidence>
<dbReference type="EMBL" id="JBHSIU010000010">
    <property type="protein sequence ID" value="MFC4997524.1"/>
    <property type="molecule type" value="Genomic_DNA"/>
</dbReference>
<organism evidence="1 2">
    <name type="scientific">Dactylosporangium cerinum</name>
    <dbReference type="NCBI Taxonomy" id="1434730"/>
    <lineage>
        <taxon>Bacteria</taxon>
        <taxon>Bacillati</taxon>
        <taxon>Actinomycetota</taxon>
        <taxon>Actinomycetes</taxon>
        <taxon>Micromonosporales</taxon>
        <taxon>Micromonosporaceae</taxon>
        <taxon>Dactylosporangium</taxon>
    </lineage>
</organism>
<comment type="caution">
    <text evidence="1">The sequence shown here is derived from an EMBL/GenBank/DDBJ whole genome shotgun (WGS) entry which is preliminary data.</text>
</comment>
<protein>
    <submittedName>
        <fullName evidence="1">Uncharacterized protein</fullName>
    </submittedName>
</protein>
<accession>A0ABV9VP41</accession>
<gene>
    <name evidence="1" type="ORF">ACFPIJ_06770</name>
</gene>
<keyword evidence="2" id="KW-1185">Reference proteome</keyword>
<name>A0ABV9VP41_9ACTN</name>
<evidence type="ECO:0000313" key="1">
    <source>
        <dbReference type="EMBL" id="MFC4997524.1"/>
    </source>
</evidence>